<dbReference type="PANTHER" id="PTHR47750">
    <property type="entry name" value="F-BOX PROTEIN SNE"/>
    <property type="match status" value="1"/>
</dbReference>
<dbReference type="HOGENOM" id="CLU_111348_1_0_1"/>
<dbReference type="Gramene" id="ERN10597">
    <property type="protein sequence ID" value="ERN10597"/>
    <property type="gene ID" value="AMTR_s00028p00135480"/>
</dbReference>
<proteinExistence type="predicted"/>
<dbReference type="GO" id="GO:0009740">
    <property type="term" value="P:gibberellic acid mediated signaling pathway"/>
    <property type="evidence" value="ECO:0000318"/>
    <property type="project" value="GO_Central"/>
</dbReference>
<dbReference type="Gene3D" id="1.20.1280.50">
    <property type="match status" value="1"/>
</dbReference>
<dbReference type="GO" id="GO:0019005">
    <property type="term" value="C:SCF ubiquitin ligase complex"/>
    <property type="evidence" value="ECO:0000318"/>
    <property type="project" value="GO_Central"/>
</dbReference>
<evidence type="ECO:0000313" key="2">
    <source>
        <dbReference type="EMBL" id="ERN10597.1"/>
    </source>
</evidence>
<evidence type="ECO:0000313" key="3">
    <source>
        <dbReference type="Proteomes" id="UP000017836"/>
    </source>
</evidence>
<dbReference type="OMA" id="WCSIARN"/>
<accession>W1PKQ4</accession>
<feature type="domain" description="F-box" evidence="1">
    <location>
        <begin position="35"/>
        <end position="73"/>
    </location>
</feature>
<dbReference type="EMBL" id="KI392812">
    <property type="protein sequence ID" value="ERN10597.1"/>
    <property type="molecule type" value="Genomic_DNA"/>
</dbReference>
<name>W1PKQ4_AMBTC</name>
<dbReference type="PANTHER" id="PTHR47750:SF1">
    <property type="entry name" value="F-BOX PROTEIN SNE"/>
    <property type="match status" value="1"/>
</dbReference>
<gene>
    <name evidence="2" type="ORF">AMTR_s00028p00135480</name>
</gene>
<dbReference type="Proteomes" id="UP000017836">
    <property type="component" value="Unassembled WGS sequence"/>
</dbReference>
<reference evidence="3" key="1">
    <citation type="journal article" date="2013" name="Science">
        <title>The Amborella genome and the evolution of flowering plants.</title>
        <authorList>
            <consortium name="Amborella Genome Project"/>
        </authorList>
    </citation>
    <scope>NUCLEOTIDE SEQUENCE [LARGE SCALE GENOMIC DNA]</scope>
</reference>
<sequence>MEEQHQGKNEQSQESDDIEREEDEVSLGLQYNYAIIVEIVKRLDEDSLGNAACVSRLWREACAHEGLWEALCSRRLALARAHHMNPLVLAMGGYKRFYLMCIKPIFGSNPGLAWTMEQVQLSLSLYSIHFYERLWRDPPASLSFLCKPKTGNGVHFIERLYRNRLASSS</sequence>
<dbReference type="GO" id="GO:0009937">
    <property type="term" value="P:regulation of gibberellic acid mediated signaling pathway"/>
    <property type="evidence" value="ECO:0007669"/>
    <property type="project" value="InterPro"/>
</dbReference>
<dbReference type="InterPro" id="IPR044184">
    <property type="entry name" value="SNE/GID2"/>
</dbReference>
<dbReference type="SUPFAM" id="SSF81383">
    <property type="entry name" value="F-box domain"/>
    <property type="match status" value="1"/>
</dbReference>
<dbReference type="Pfam" id="PF12937">
    <property type="entry name" value="F-box-like"/>
    <property type="match status" value="1"/>
</dbReference>
<organism evidence="2 3">
    <name type="scientific">Amborella trichopoda</name>
    <dbReference type="NCBI Taxonomy" id="13333"/>
    <lineage>
        <taxon>Eukaryota</taxon>
        <taxon>Viridiplantae</taxon>
        <taxon>Streptophyta</taxon>
        <taxon>Embryophyta</taxon>
        <taxon>Tracheophyta</taxon>
        <taxon>Spermatophyta</taxon>
        <taxon>Magnoliopsida</taxon>
        <taxon>Amborellales</taxon>
        <taxon>Amborellaceae</taxon>
        <taxon>Amborella</taxon>
    </lineage>
</organism>
<dbReference type="eggNOG" id="ENOG502S07N">
    <property type="taxonomic scope" value="Eukaryota"/>
</dbReference>
<dbReference type="InterPro" id="IPR036047">
    <property type="entry name" value="F-box-like_dom_sf"/>
</dbReference>
<evidence type="ECO:0000259" key="1">
    <source>
        <dbReference type="Pfam" id="PF12937"/>
    </source>
</evidence>
<dbReference type="AlphaFoldDB" id="W1PKQ4"/>
<dbReference type="InterPro" id="IPR001810">
    <property type="entry name" value="F-box_dom"/>
</dbReference>
<keyword evidence="3" id="KW-1185">Reference proteome</keyword>
<protein>
    <recommendedName>
        <fullName evidence="1">F-box domain-containing protein</fullName>
    </recommendedName>
</protein>